<name>A0A1D9MJ37_9ACTO</name>
<accession>A0A1D9MJ37</accession>
<evidence type="ECO:0000313" key="3">
    <source>
        <dbReference type="Proteomes" id="UP000176288"/>
    </source>
</evidence>
<gene>
    <name evidence="2" type="ORF">BK816_02420</name>
</gene>
<dbReference type="STRING" id="1912795.BK816_02420"/>
<evidence type="ECO:0008006" key="4">
    <source>
        <dbReference type="Google" id="ProtNLM"/>
    </source>
</evidence>
<dbReference type="AlphaFoldDB" id="A0A1D9MJ37"/>
<dbReference type="OrthoDB" id="3401648at2"/>
<protein>
    <recommendedName>
        <fullName evidence="4">Metallothionein</fullName>
    </recommendedName>
</protein>
<evidence type="ECO:0000313" key="2">
    <source>
        <dbReference type="EMBL" id="AOZ72296.1"/>
    </source>
</evidence>
<proteinExistence type="predicted"/>
<dbReference type="RefSeq" id="WP_071163762.1">
    <property type="nucleotide sequence ID" value="NZ_CP017812.1"/>
</dbReference>
<reference evidence="2 3" key="1">
    <citation type="submission" date="2016-10" db="EMBL/GenBank/DDBJ databases">
        <title>Actinomyces aegypiusis sp. nov., isolated from the Aegypius monachus in Qinghai Tibet Plateau China.</title>
        <authorList>
            <person name="Wang Y."/>
        </authorList>
    </citation>
    <scope>NUCLEOTIDE SEQUENCE [LARGE SCALE GENOMIC DNA]</scope>
    <source>
        <strain evidence="2 3">VUL4_3</strain>
    </source>
</reference>
<sequence>MTVNTEHTPAEKHNHTHGPGCGHEARVHGDHVDYLHDGHAHREDGGHYDECTTCVCGDCDDVCAACECDGCTCPTCNHETCQCEHCDDICNNCVCVDCTCPTCTHAA</sequence>
<dbReference type="Proteomes" id="UP000176288">
    <property type="component" value="Chromosome"/>
</dbReference>
<organism evidence="2 3">
    <name type="scientific">Boudabousia tangfeifanii</name>
    <dbReference type="NCBI Taxonomy" id="1912795"/>
    <lineage>
        <taxon>Bacteria</taxon>
        <taxon>Bacillati</taxon>
        <taxon>Actinomycetota</taxon>
        <taxon>Actinomycetes</taxon>
        <taxon>Actinomycetales</taxon>
        <taxon>Actinomycetaceae</taxon>
        <taxon>Boudabousia</taxon>
    </lineage>
</organism>
<keyword evidence="3" id="KW-1185">Reference proteome</keyword>
<evidence type="ECO:0000256" key="1">
    <source>
        <dbReference type="SAM" id="MobiDB-lite"/>
    </source>
</evidence>
<dbReference type="EMBL" id="CP017812">
    <property type="protein sequence ID" value="AOZ72296.1"/>
    <property type="molecule type" value="Genomic_DNA"/>
</dbReference>
<feature type="region of interest" description="Disordered" evidence="1">
    <location>
        <begin position="1"/>
        <end position="24"/>
    </location>
</feature>
<dbReference type="KEGG" id="avu:BK816_02420"/>